<comment type="subcellular location">
    <subcellularLocation>
        <location evidence="1">Nucleus</location>
    </subcellularLocation>
</comment>
<dbReference type="InterPro" id="IPR051345">
    <property type="entry name" value="Importin_beta-like_NTR"/>
</dbReference>
<dbReference type="Gene3D" id="1.25.10.10">
    <property type="entry name" value="Leucine-rich Repeat Variant"/>
    <property type="match status" value="1"/>
</dbReference>
<evidence type="ECO:0000256" key="1">
    <source>
        <dbReference type="ARBA" id="ARBA00004123"/>
    </source>
</evidence>
<dbReference type="GO" id="GO:0006606">
    <property type="term" value="P:protein import into nucleus"/>
    <property type="evidence" value="ECO:0007669"/>
    <property type="project" value="TreeGrafter"/>
</dbReference>
<dbReference type="GeneID" id="25734297"/>
<dbReference type="RefSeq" id="XP_013890455.1">
    <property type="nucleotide sequence ID" value="XM_014035001.1"/>
</dbReference>
<protein>
    <submittedName>
        <fullName evidence="5">Uncharacterized protein</fullName>
    </submittedName>
</protein>
<proteinExistence type="predicted"/>
<evidence type="ECO:0000256" key="2">
    <source>
        <dbReference type="ARBA" id="ARBA00022448"/>
    </source>
</evidence>
<evidence type="ECO:0000313" key="6">
    <source>
        <dbReference type="Proteomes" id="UP000054498"/>
    </source>
</evidence>
<feature type="compositionally biased region" description="Gly residues" evidence="4">
    <location>
        <begin position="45"/>
        <end position="57"/>
    </location>
</feature>
<name>A0A0D2M7G6_9CHLO</name>
<dbReference type="KEGG" id="mng:MNEG_16529"/>
<dbReference type="EMBL" id="KK106678">
    <property type="protein sequence ID" value="KIY91435.1"/>
    <property type="molecule type" value="Genomic_DNA"/>
</dbReference>
<dbReference type="Proteomes" id="UP000054498">
    <property type="component" value="Unassembled WGS sequence"/>
</dbReference>
<dbReference type="AlphaFoldDB" id="A0A0D2M7G6"/>
<keyword evidence="6" id="KW-1185">Reference proteome</keyword>
<dbReference type="STRING" id="145388.A0A0D2M7G6"/>
<sequence length="242" mass="25148">MAFPFWCKLSKWLRQGEYGRGQSRSGSMASSGSTANMTDAAALANGGGGGGNGGGPEAGLLPGPPPLSAAEQAAAEAERARQRQFFAPAFEKLLVTARARMRAPDGLASMSSSERSDWKRVRAHWSDVLVDAAAALRADRALALLLAPLHDVGRTVAGGGALDWQAAELALHCVRCIRKVATTLGDPQLESLMSALPTLPASVPGAPGASQLRYTAALVVAGYSEWLGRSLAAGRCQGLLQR</sequence>
<keyword evidence="3" id="KW-0539">Nucleus</keyword>
<dbReference type="PANTHER" id="PTHR12363">
    <property type="entry name" value="TRANSPORTIN 3 AND IMPORTIN 13"/>
    <property type="match status" value="1"/>
</dbReference>
<keyword evidence="2" id="KW-0813">Transport</keyword>
<dbReference type="GO" id="GO:0005634">
    <property type="term" value="C:nucleus"/>
    <property type="evidence" value="ECO:0007669"/>
    <property type="project" value="UniProtKB-SubCell"/>
</dbReference>
<evidence type="ECO:0000256" key="4">
    <source>
        <dbReference type="SAM" id="MobiDB-lite"/>
    </source>
</evidence>
<dbReference type="InterPro" id="IPR011989">
    <property type="entry name" value="ARM-like"/>
</dbReference>
<reference evidence="5 6" key="1">
    <citation type="journal article" date="2013" name="BMC Genomics">
        <title>Reconstruction of the lipid metabolism for the microalga Monoraphidium neglectum from its genome sequence reveals characteristics suitable for biofuel production.</title>
        <authorList>
            <person name="Bogen C."/>
            <person name="Al-Dilaimi A."/>
            <person name="Albersmeier A."/>
            <person name="Wichmann J."/>
            <person name="Grundmann M."/>
            <person name="Rupp O."/>
            <person name="Lauersen K.J."/>
            <person name="Blifernez-Klassen O."/>
            <person name="Kalinowski J."/>
            <person name="Goesmann A."/>
            <person name="Mussgnug J.H."/>
            <person name="Kruse O."/>
        </authorList>
    </citation>
    <scope>NUCLEOTIDE SEQUENCE [LARGE SCALE GENOMIC DNA]</scope>
    <source>
        <strain evidence="5 6">SAG 48.87</strain>
    </source>
</reference>
<feature type="region of interest" description="Disordered" evidence="4">
    <location>
        <begin position="40"/>
        <end position="74"/>
    </location>
</feature>
<evidence type="ECO:0000313" key="5">
    <source>
        <dbReference type="EMBL" id="KIY91435.1"/>
    </source>
</evidence>
<dbReference type="GO" id="GO:0005737">
    <property type="term" value="C:cytoplasm"/>
    <property type="evidence" value="ECO:0007669"/>
    <property type="project" value="TreeGrafter"/>
</dbReference>
<accession>A0A0D2M7G6</accession>
<evidence type="ECO:0000256" key="3">
    <source>
        <dbReference type="ARBA" id="ARBA00023242"/>
    </source>
</evidence>
<gene>
    <name evidence="5" type="ORF">MNEG_16529</name>
</gene>
<organism evidence="5 6">
    <name type="scientific">Monoraphidium neglectum</name>
    <dbReference type="NCBI Taxonomy" id="145388"/>
    <lineage>
        <taxon>Eukaryota</taxon>
        <taxon>Viridiplantae</taxon>
        <taxon>Chlorophyta</taxon>
        <taxon>core chlorophytes</taxon>
        <taxon>Chlorophyceae</taxon>
        <taxon>CS clade</taxon>
        <taxon>Sphaeropleales</taxon>
        <taxon>Selenastraceae</taxon>
        <taxon>Monoraphidium</taxon>
    </lineage>
</organism>
<dbReference type="PANTHER" id="PTHR12363:SF33">
    <property type="entry name" value="IMPORTIN-13"/>
    <property type="match status" value="1"/>
</dbReference>